<dbReference type="GeneID" id="26517123"/>
<dbReference type="RefSeq" id="YP_009188070.1">
    <property type="nucleotide sequence ID" value="NC_028662.1"/>
</dbReference>
<dbReference type="KEGG" id="vg:26517123"/>
<feature type="compositionally biased region" description="Basic and acidic residues" evidence="1">
    <location>
        <begin position="92"/>
        <end position="102"/>
    </location>
</feature>
<accession>A0A0N9BDN7</accession>
<dbReference type="EMBL" id="KT206225">
    <property type="protein sequence ID" value="ALA48189.1"/>
    <property type="molecule type" value="Genomic_DNA"/>
</dbReference>
<reference evidence="2 3" key="1">
    <citation type="journal article" date="2016" name="Arch. Virol.">
        <title>Genome sequence of a cluster A13 mycobacteriophage detected in Mycobacterium phlei over a half century ago.</title>
        <authorList>
            <person name="Marton S."/>
            <person name="Feher E."/>
            <person name="Horvath B."/>
            <person name="Haber K."/>
            <person name="Somogyi P."/>
            <person name="Minarovits J."/>
            <person name="Banyai K."/>
        </authorList>
    </citation>
    <scope>NUCLEOTIDE SEQUENCE [LARGE SCALE GENOMIC DNA]</scope>
</reference>
<evidence type="ECO:0000313" key="3">
    <source>
        <dbReference type="Proteomes" id="UP000203948"/>
    </source>
</evidence>
<keyword evidence="3" id="KW-1185">Reference proteome</keyword>
<evidence type="ECO:0000313" key="2">
    <source>
        <dbReference type="EMBL" id="ALA48189.1"/>
    </source>
</evidence>
<organism evidence="2 3">
    <name type="scientific">Mycobacterium phage Phlei</name>
    <dbReference type="NCBI Taxonomy" id="1690684"/>
    <lineage>
        <taxon>Viruses</taxon>
        <taxon>Duplodnaviria</taxon>
        <taxon>Heunggongvirae</taxon>
        <taxon>Uroviricota</taxon>
        <taxon>Caudoviricetes</taxon>
        <taxon>Phleivirus</taxon>
        <taxon>Phleivirus Phlei</taxon>
    </lineage>
</organism>
<feature type="region of interest" description="Disordered" evidence="1">
    <location>
        <begin position="92"/>
        <end position="115"/>
    </location>
</feature>
<proteinExistence type="predicted"/>
<evidence type="ECO:0000256" key="1">
    <source>
        <dbReference type="SAM" id="MobiDB-lite"/>
    </source>
</evidence>
<sequence>MGMSSYYEVVQVTLEESSCVTTSRTFKDRHNSVGEAFAAAVDLAQALAGPERDGWRRPKVSIELDETFGLVVKVGDSRVDAEYHVFRVSETKSIRESHDGHSGCRAAGDSQSPEK</sequence>
<dbReference type="OrthoDB" id="15288at10239"/>
<dbReference type="Proteomes" id="UP000203948">
    <property type="component" value="Segment"/>
</dbReference>
<name>A0A0N9BDN7_9CAUD</name>
<protein>
    <submittedName>
        <fullName evidence="2">Uncharacterized protein</fullName>
    </submittedName>
</protein>